<dbReference type="Pfam" id="PF07687">
    <property type="entry name" value="M20_dimer"/>
    <property type="match status" value="1"/>
</dbReference>
<dbReference type="AlphaFoldDB" id="A0A918NXH4"/>
<name>A0A918NXH4_9ACTN</name>
<dbReference type="Pfam" id="PF01546">
    <property type="entry name" value="Peptidase_M20"/>
    <property type="match status" value="1"/>
</dbReference>
<dbReference type="NCBIfam" id="TIGR01891">
    <property type="entry name" value="amidohydrolases"/>
    <property type="match status" value="1"/>
</dbReference>
<dbReference type="EMBL" id="BMVU01000047">
    <property type="protein sequence ID" value="GGY02198.1"/>
    <property type="molecule type" value="Genomic_DNA"/>
</dbReference>
<evidence type="ECO:0000313" key="4">
    <source>
        <dbReference type="Proteomes" id="UP000619244"/>
    </source>
</evidence>
<dbReference type="Proteomes" id="UP000619244">
    <property type="component" value="Unassembled WGS sequence"/>
</dbReference>
<dbReference type="Gene3D" id="3.30.70.360">
    <property type="match status" value="1"/>
</dbReference>
<gene>
    <name evidence="3" type="ORF">GCM10010358_65170</name>
</gene>
<reference evidence="3" key="2">
    <citation type="submission" date="2020-09" db="EMBL/GenBank/DDBJ databases">
        <authorList>
            <person name="Sun Q."/>
            <person name="Ohkuma M."/>
        </authorList>
    </citation>
    <scope>NUCLEOTIDE SEQUENCE</scope>
    <source>
        <strain evidence="3">JCM 4790</strain>
    </source>
</reference>
<evidence type="ECO:0000259" key="2">
    <source>
        <dbReference type="Pfam" id="PF07687"/>
    </source>
</evidence>
<dbReference type="RefSeq" id="WP_190193937.1">
    <property type="nucleotide sequence ID" value="NZ_BMVU01000047.1"/>
</dbReference>
<dbReference type="Gene3D" id="3.40.630.10">
    <property type="entry name" value="Zn peptidases"/>
    <property type="match status" value="1"/>
</dbReference>
<organism evidence="3 4">
    <name type="scientific">Streptomyces minutiscleroticus</name>
    <dbReference type="NCBI Taxonomy" id="68238"/>
    <lineage>
        <taxon>Bacteria</taxon>
        <taxon>Bacillati</taxon>
        <taxon>Actinomycetota</taxon>
        <taxon>Actinomycetes</taxon>
        <taxon>Kitasatosporales</taxon>
        <taxon>Streptomycetaceae</taxon>
        <taxon>Streptomyces</taxon>
    </lineage>
</organism>
<evidence type="ECO:0000313" key="3">
    <source>
        <dbReference type="EMBL" id="GGY02198.1"/>
    </source>
</evidence>
<sequence>MLSKLVPSLERELAHAVPLRRRLHTCPEPGGRESATARLLTEALPVPVRRLGDSTNLVVRVGGEGPGVLVRAELDGVELHEETGSPHAARNGLMHACGHDVHCAALVALVRAALPLADELPAPLVAVFQASEERTPSGAETVLADEELTRTVRAAVGVHVHPGIVWGRLGADPGTVNAATYGFEVLVEGRAGHGAYPHTTRDPVLALAQTVVALHTLTGRRADPLNPSVLSVCALSAGAGDNVIPGTARALGTLRTMDGDDTAGLREAVRATVEQIAAAHGCAGTVRTVRDEPALVNDAGLTAAFRALADEAGIALAAPWRSCGGDDFARYGTRWPSLMVFLGLAGAPDFTPAGLHSPRFLPPEDAVGRVALAQALGYLAAAGAGPDGVTPARARWGATSSSDG</sequence>
<dbReference type="PANTHER" id="PTHR11014">
    <property type="entry name" value="PEPTIDASE M20 FAMILY MEMBER"/>
    <property type="match status" value="1"/>
</dbReference>
<evidence type="ECO:0000256" key="1">
    <source>
        <dbReference type="SAM" id="MobiDB-lite"/>
    </source>
</evidence>
<feature type="domain" description="Peptidase M20 dimerisation" evidence="2">
    <location>
        <begin position="182"/>
        <end position="278"/>
    </location>
</feature>
<dbReference type="InterPro" id="IPR011650">
    <property type="entry name" value="Peptidase_M20_dimer"/>
</dbReference>
<dbReference type="SUPFAM" id="SSF53187">
    <property type="entry name" value="Zn-dependent exopeptidases"/>
    <property type="match status" value="1"/>
</dbReference>
<dbReference type="InterPro" id="IPR017439">
    <property type="entry name" value="Amidohydrolase"/>
</dbReference>
<feature type="region of interest" description="Disordered" evidence="1">
    <location>
        <begin position="385"/>
        <end position="404"/>
    </location>
</feature>
<protein>
    <submittedName>
        <fullName evidence="3">N-acyl-L-amino acid amidohydrolase</fullName>
    </submittedName>
</protein>
<dbReference type="GO" id="GO:0016787">
    <property type="term" value="F:hydrolase activity"/>
    <property type="evidence" value="ECO:0007669"/>
    <property type="project" value="InterPro"/>
</dbReference>
<proteinExistence type="predicted"/>
<keyword evidence="4" id="KW-1185">Reference proteome</keyword>
<dbReference type="InterPro" id="IPR002933">
    <property type="entry name" value="Peptidase_M20"/>
</dbReference>
<accession>A0A918NXH4</accession>
<dbReference type="SUPFAM" id="SSF55031">
    <property type="entry name" value="Bacterial exopeptidase dimerisation domain"/>
    <property type="match status" value="1"/>
</dbReference>
<dbReference type="InterPro" id="IPR036264">
    <property type="entry name" value="Bact_exopeptidase_dim_dom"/>
</dbReference>
<comment type="caution">
    <text evidence="3">The sequence shown here is derived from an EMBL/GenBank/DDBJ whole genome shotgun (WGS) entry which is preliminary data.</text>
</comment>
<dbReference type="PANTHER" id="PTHR11014:SF63">
    <property type="entry name" value="METALLOPEPTIDASE, PUTATIVE (AFU_ORTHOLOGUE AFUA_6G09600)-RELATED"/>
    <property type="match status" value="1"/>
</dbReference>
<reference evidence="3" key="1">
    <citation type="journal article" date="2014" name="Int. J. Syst. Evol. Microbiol.">
        <title>Complete genome sequence of Corynebacterium casei LMG S-19264T (=DSM 44701T), isolated from a smear-ripened cheese.</title>
        <authorList>
            <consortium name="US DOE Joint Genome Institute (JGI-PGF)"/>
            <person name="Walter F."/>
            <person name="Albersmeier A."/>
            <person name="Kalinowski J."/>
            <person name="Ruckert C."/>
        </authorList>
    </citation>
    <scope>NUCLEOTIDE SEQUENCE</scope>
    <source>
        <strain evidence="3">JCM 4790</strain>
    </source>
</reference>